<proteinExistence type="predicted"/>
<dbReference type="PIRSF" id="PIRSF006324">
    <property type="entry name" value="LeuE"/>
    <property type="match status" value="1"/>
</dbReference>
<evidence type="ECO:0000256" key="2">
    <source>
        <dbReference type="ARBA" id="ARBA00022475"/>
    </source>
</evidence>
<feature type="transmembrane region" description="Helical" evidence="6">
    <location>
        <begin position="6"/>
        <end position="27"/>
    </location>
</feature>
<keyword evidence="3 6" id="KW-0812">Transmembrane</keyword>
<dbReference type="RefSeq" id="WP_245696604.1">
    <property type="nucleotide sequence ID" value="NZ_FNFY01000005.1"/>
</dbReference>
<evidence type="ECO:0000256" key="4">
    <source>
        <dbReference type="ARBA" id="ARBA00022989"/>
    </source>
</evidence>
<keyword evidence="4 6" id="KW-1133">Transmembrane helix</keyword>
<dbReference type="PANTHER" id="PTHR30086">
    <property type="entry name" value="ARGININE EXPORTER PROTEIN ARGO"/>
    <property type="match status" value="1"/>
</dbReference>
<feature type="transmembrane region" description="Helical" evidence="6">
    <location>
        <begin position="39"/>
        <end position="64"/>
    </location>
</feature>
<evidence type="ECO:0000256" key="5">
    <source>
        <dbReference type="ARBA" id="ARBA00023136"/>
    </source>
</evidence>
<reference evidence="8" key="1">
    <citation type="submission" date="2016-10" db="EMBL/GenBank/DDBJ databases">
        <authorList>
            <person name="Varghese N."/>
            <person name="Submissions S."/>
        </authorList>
    </citation>
    <scope>NUCLEOTIDE SEQUENCE [LARGE SCALE GENOMIC DNA]</scope>
    <source>
        <strain evidence="8">CGMCC 1.8895</strain>
    </source>
</reference>
<sequence>MVEQLPAYVIVMFVLAMVPGPDMMIIMKNTLALNRRAGRITLTGILAGHLFWIAISVVGLAVIIANSPAIFNTIKYLGAFYLIYIGIQSLRAGVLVPRQSIDHIDSLKETVSRKSLIQSFRQGFVANILNPKVLILYMTIIPQFVTGEGQTTLGYNQQILLLAAILLIVSIIWFMTVVELVNLLKRWMKSHVFQNWLSKGAGAVIIFFGVRTLLWG</sequence>
<dbReference type="PANTHER" id="PTHR30086:SF20">
    <property type="entry name" value="ARGININE EXPORTER PROTEIN ARGO-RELATED"/>
    <property type="match status" value="1"/>
</dbReference>
<keyword evidence="2" id="KW-1003">Cell membrane</keyword>
<dbReference type="InterPro" id="IPR001123">
    <property type="entry name" value="LeuE-type"/>
</dbReference>
<feature type="transmembrane region" description="Helical" evidence="6">
    <location>
        <begin position="124"/>
        <end position="145"/>
    </location>
</feature>
<evidence type="ECO:0000256" key="3">
    <source>
        <dbReference type="ARBA" id="ARBA00022692"/>
    </source>
</evidence>
<dbReference type="STRING" id="576118.SAMN05216216_105130"/>
<dbReference type="GO" id="GO:0005886">
    <property type="term" value="C:plasma membrane"/>
    <property type="evidence" value="ECO:0007669"/>
    <property type="project" value="UniProtKB-SubCell"/>
</dbReference>
<gene>
    <name evidence="7" type="ORF">SAMN05216216_105130</name>
</gene>
<feature type="transmembrane region" description="Helical" evidence="6">
    <location>
        <begin position="157"/>
        <end position="184"/>
    </location>
</feature>
<keyword evidence="8" id="KW-1185">Reference proteome</keyword>
<evidence type="ECO:0000313" key="8">
    <source>
        <dbReference type="Proteomes" id="UP000199008"/>
    </source>
</evidence>
<keyword evidence="5 6" id="KW-0472">Membrane</keyword>
<comment type="subcellular location">
    <subcellularLocation>
        <location evidence="1">Cell membrane</location>
        <topology evidence="1">Multi-pass membrane protein</topology>
    </subcellularLocation>
</comment>
<feature type="transmembrane region" description="Helical" evidence="6">
    <location>
        <begin position="196"/>
        <end position="214"/>
    </location>
</feature>
<dbReference type="GO" id="GO:0015171">
    <property type="term" value="F:amino acid transmembrane transporter activity"/>
    <property type="evidence" value="ECO:0007669"/>
    <property type="project" value="TreeGrafter"/>
</dbReference>
<evidence type="ECO:0000256" key="1">
    <source>
        <dbReference type="ARBA" id="ARBA00004651"/>
    </source>
</evidence>
<dbReference type="Proteomes" id="UP000199008">
    <property type="component" value="Unassembled WGS sequence"/>
</dbReference>
<dbReference type="AlphaFoldDB" id="A0A1G9DBY9"/>
<name>A0A1G9DBY9_9BACL</name>
<accession>A0A1G9DBY9</accession>
<dbReference type="Pfam" id="PF01810">
    <property type="entry name" value="LysE"/>
    <property type="match status" value="1"/>
</dbReference>
<organism evidence="7 8">
    <name type="scientific">Lacicoccus qingdaonensis</name>
    <dbReference type="NCBI Taxonomy" id="576118"/>
    <lineage>
        <taxon>Bacteria</taxon>
        <taxon>Bacillati</taxon>
        <taxon>Bacillota</taxon>
        <taxon>Bacilli</taxon>
        <taxon>Bacillales</taxon>
        <taxon>Salinicoccaceae</taxon>
        <taxon>Lacicoccus</taxon>
    </lineage>
</organism>
<evidence type="ECO:0000313" key="7">
    <source>
        <dbReference type="EMBL" id="SDK61416.1"/>
    </source>
</evidence>
<evidence type="ECO:0000256" key="6">
    <source>
        <dbReference type="SAM" id="Phobius"/>
    </source>
</evidence>
<dbReference type="EMBL" id="FNFY01000005">
    <property type="protein sequence ID" value="SDK61416.1"/>
    <property type="molecule type" value="Genomic_DNA"/>
</dbReference>
<protein>
    <submittedName>
        <fullName evidence="7">Resistance to homoserine/threonine (RhtB) family protein</fullName>
    </submittedName>
</protein>